<feature type="domain" description="Ubiquitin fusion degradation protein UFD1 N-terminal subdomain 1" evidence="4">
    <location>
        <begin position="13"/>
        <end position="108"/>
    </location>
</feature>
<dbReference type="PANTHER" id="PTHR12555:SF13">
    <property type="entry name" value="UBIQUITIN RECOGNITION FACTOR IN ER-ASSOCIATED DEGRADATION PROTEIN 1"/>
    <property type="match status" value="1"/>
</dbReference>
<dbReference type="InterPro" id="IPR057499">
    <property type="entry name" value="Kelch_FKB95"/>
</dbReference>
<evidence type="ECO:0000313" key="7">
    <source>
        <dbReference type="EMBL" id="CAD5330349.1"/>
    </source>
</evidence>
<proteinExistence type="inferred from homology"/>
<feature type="domain" description="FKB95-like N-terminal Kelch" evidence="6">
    <location>
        <begin position="279"/>
        <end position="547"/>
    </location>
</feature>
<feature type="compositionally biased region" description="Polar residues" evidence="3">
    <location>
        <begin position="204"/>
        <end position="213"/>
    </location>
</feature>
<evidence type="ECO:0000256" key="1">
    <source>
        <dbReference type="ARBA" id="ARBA00006043"/>
    </source>
</evidence>
<dbReference type="Gene3D" id="2.40.40.50">
    <property type="entry name" value="Ubiquitin fusion degradation protein UFD1, N-terminal domain"/>
    <property type="match status" value="1"/>
</dbReference>
<sequence>MFYDGYAYHGTTFEQTYRCYPSSFIDKPQIESGDKIIMPPSALDRLASLQIDYPMLFELRNASTDSFSHCGVLEFIAEEGVIYIPYWMMQNLLLQEGDMVRVRNVTLPKGTYVKLQPHTTDFLDIANPKAILETALRNYSCLTVGDSIMVPYNNKKYFIDIVEAKPSNAKEVDVAEAEPKFNPFTGSGRRLDGRPLSYEPQPGAANSNGQSHPVASGSSSGSEKATQQNRGKLVFGSNVERSTKETTKVGAGKDRKQEEEAEKEAKFQAFSDQTSDIHWFTLCRKPNGQQFSGTTASDHRLVHIPTLPPMPMHGSYVGIGSNIFVMGGFCNWKITSSVSLIDCRTHTAQTLPNMPKAVAFPVTELIDRKIYVIGGSDTLSPMKSPSRIMMVYDTDTEMWQLRARPDWEAGKKWFSSVVIGGKIYMRTYHNSFVCDPNDTSCDRDEVLHSKEWWSACVIDDVLYYYDVRENCLRAYDPKQRAWGVVKGFEGLLPVACKWSKTVSYTGGKLVLFLQKTEKTEIWCAEIAVERREGGEIWGKVEWCNVVLSGNFHIMDCVAVVL</sequence>
<keyword evidence="2" id="KW-0833">Ubl conjugation pathway</keyword>
<dbReference type="Pfam" id="PF03152">
    <property type="entry name" value="UFD1_N1"/>
    <property type="match status" value="1"/>
</dbReference>
<dbReference type="Pfam" id="PF24842">
    <property type="entry name" value="UFD1_N2"/>
    <property type="match status" value="1"/>
</dbReference>
<gene>
    <name evidence="7" type="ORF">AT9943_LOCUS17890</name>
</gene>
<evidence type="ECO:0000259" key="6">
    <source>
        <dbReference type="Pfam" id="PF25210"/>
    </source>
</evidence>
<dbReference type="GO" id="GO:0006511">
    <property type="term" value="P:ubiquitin-dependent protein catabolic process"/>
    <property type="evidence" value="ECO:0007669"/>
    <property type="project" value="InterPro"/>
</dbReference>
<dbReference type="InterPro" id="IPR055417">
    <property type="entry name" value="UFD1_N1"/>
</dbReference>
<dbReference type="InterPro" id="IPR042299">
    <property type="entry name" value="Ufd1-like_Nn"/>
</dbReference>
<dbReference type="InterPro" id="IPR055418">
    <property type="entry name" value="UFD1_N2"/>
</dbReference>
<evidence type="ECO:0000259" key="5">
    <source>
        <dbReference type="Pfam" id="PF24842"/>
    </source>
</evidence>
<dbReference type="AlphaFoldDB" id="A0A7G2F3Z3"/>
<evidence type="ECO:0000256" key="2">
    <source>
        <dbReference type="ARBA" id="ARBA00022786"/>
    </source>
</evidence>
<comment type="similarity">
    <text evidence="1">Belongs to the UFD1 family.</text>
</comment>
<evidence type="ECO:0000313" key="8">
    <source>
        <dbReference type="Proteomes" id="UP000516314"/>
    </source>
</evidence>
<protein>
    <submittedName>
        <fullName evidence="7">(thale cress) hypothetical protein</fullName>
    </submittedName>
</protein>
<dbReference type="Pfam" id="PF25210">
    <property type="entry name" value="Kelch_FKB95"/>
    <property type="match status" value="1"/>
</dbReference>
<organism evidence="7 8">
    <name type="scientific">Arabidopsis thaliana</name>
    <name type="common">Mouse-ear cress</name>
    <dbReference type="NCBI Taxonomy" id="3702"/>
    <lineage>
        <taxon>Eukaryota</taxon>
        <taxon>Viridiplantae</taxon>
        <taxon>Streptophyta</taxon>
        <taxon>Embryophyta</taxon>
        <taxon>Tracheophyta</taxon>
        <taxon>Spermatophyta</taxon>
        <taxon>Magnoliopsida</taxon>
        <taxon>eudicotyledons</taxon>
        <taxon>Gunneridae</taxon>
        <taxon>Pentapetalae</taxon>
        <taxon>rosids</taxon>
        <taxon>malvids</taxon>
        <taxon>Brassicales</taxon>
        <taxon>Brassicaceae</taxon>
        <taxon>Camelineae</taxon>
        <taxon>Arabidopsis</taxon>
    </lineage>
</organism>
<evidence type="ECO:0000259" key="4">
    <source>
        <dbReference type="Pfam" id="PF03152"/>
    </source>
</evidence>
<dbReference type="PANTHER" id="PTHR12555">
    <property type="entry name" value="UBIQUITIN FUSION DEGRADATON PROTEIN 1"/>
    <property type="match status" value="1"/>
</dbReference>
<accession>A0A7G2F3Z3</accession>
<dbReference type="InterPro" id="IPR015915">
    <property type="entry name" value="Kelch-typ_b-propeller"/>
</dbReference>
<dbReference type="Gene3D" id="2.120.10.80">
    <property type="entry name" value="Kelch-type beta propeller"/>
    <property type="match status" value="1"/>
</dbReference>
<feature type="domain" description="Ubiquitin fusion degradation protein UFD1 N-terminal subdomain 2" evidence="5">
    <location>
        <begin position="109"/>
        <end position="169"/>
    </location>
</feature>
<name>A0A7G2F3Z3_ARATH</name>
<feature type="region of interest" description="Disordered" evidence="3">
    <location>
        <begin position="180"/>
        <end position="267"/>
    </location>
</feature>
<dbReference type="SUPFAM" id="SSF117281">
    <property type="entry name" value="Kelch motif"/>
    <property type="match status" value="1"/>
</dbReference>
<dbReference type="Proteomes" id="UP000516314">
    <property type="component" value="Chromosome 4"/>
</dbReference>
<feature type="compositionally biased region" description="Basic and acidic residues" evidence="3">
    <location>
        <begin position="241"/>
        <end position="266"/>
    </location>
</feature>
<dbReference type="FunFam" id="2.40.40.50:FF:000001">
    <property type="entry name" value="Ubiquitin fusion degradation protein 1 homolog"/>
    <property type="match status" value="1"/>
</dbReference>
<dbReference type="Gene3D" id="3.10.330.10">
    <property type="match status" value="1"/>
</dbReference>
<evidence type="ECO:0000256" key="3">
    <source>
        <dbReference type="SAM" id="MobiDB-lite"/>
    </source>
</evidence>
<dbReference type="InterPro" id="IPR004854">
    <property type="entry name" value="Ufd1-like"/>
</dbReference>
<reference evidence="7 8" key="1">
    <citation type="submission" date="2020-09" db="EMBL/GenBank/DDBJ databases">
        <authorList>
            <person name="Ashkenazy H."/>
        </authorList>
    </citation>
    <scope>NUCLEOTIDE SEQUENCE [LARGE SCALE GENOMIC DNA]</scope>
    <source>
        <strain evidence="8">cv. Cdm-0</strain>
    </source>
</reference>
<dbReference type="EMBL" id="LR881469">
    <property type="protein sequence ID" value="CAD5330349.1"/>
    <property type="molecule type" value="Genomic_DNA"/>
</dbReference>